<dbReference type="SUPFAM" id="SSF49503">
    <property type="entry name" value="Cupredoxins"/>
    <property type="match status" value="1"/>
</dbReference>
<dbReference type="InterPro" id="IPR008972">
    <property type="entry name" value="Cupredoxin"/>
</dbReference>
<evidence type="ECO:0000256" key="1">
    <source>
        <dbReference type="SAM" id="MobiDB-lite"/>
    </source>
</evidence>
<dbReference type="EMBL" id="QXQB01000001">
    <property type="protein sequence ID" value="RJX41575.1"/>
    <property type="molecule type" value="Genomic_DNA"/>
</dbReference>
<reference evidence="4 5" key="1">
    <citation type="submission" date="2018-09" db="EMBL/GenBank/DDBJ databases">
        <title>Paenibacillus aracenensis nov. sp. isolated from a cave in southern Spain.</title>
        <authorList>
            <person name="Jurado V."/>
            <person name="Gutierrez-Patricio S."/>
            <person name="Gonzalez-Pimentel J.L."/>
            <person name="Miller A.Z."/>
            <person name="Laiz L."/>
            <person name="Saiz-Jimenez C."/>
        </authorList>
    </citation>
    <scope>NUCLEOTIDE SEQUENCE [LARGE SCALE GENOMIC DNA]</scope>
    <source>
        <strain evidence="4 5">JCM 19203</strain>
    </source>
</reference>
<evidence type="ECO:0000256" key="2">
    <source>
        <dbReference type="SAM" id="SignalP"/>
    </source>
</evidence>
<dbReference type="Proteomes" id="UP000267798">
    <property type="component" value="Unassembled WGS sequence"/>
</dbReference>
<organism evidence="4 5">
    <name type="scientific">Paenibacillus pinisoli</name>
    <dbReference type="NCBI Taxonomy" id="1276110"/>
    <lineage>
        <taxon>Bacteria</taxon>
        <taxon>Bacillati</taxon>
        <taxon>Bacillota</taxon>
        <taxon>Bacilli</taxon>
        <taxon>Bacillales</taxon>
        <taxon>Paenibacillaceae</taxon>
        <taxon>Paenibacillus</taxon>
    </lineage>
</organism>
<accession>A0A3A6PJW1</accession>
<evidence type="ECO:0000313" key="4">
    <source>
        <dbReference type="EMBL" id="RJX41575.1"/>
    </source>
</evidence>
<dbReference type="InterPro" id="IPR028096">
    <property type="entry name" value="EfeO_Cupredoxin"/>
</dbReference>
<dbReference type="RefSeq" id="WP_120108093.1">
    <property type="nucleotide sequence ID" value="NZ_QXQB01000001.1"/>
</dbReference>
<proteinExistence type="predicted"/>
<gene>
    <name evidence="4" type="ORF">D3P09_06315</name>
</gene>
<sequence length="131" mass="13803">MKKWLVFASMLALALVIAACGANSNNSKESSGAANNGAGSEASASESEVIITAKDWEFDQEEYRIKAGETVDLTLKSAGGIHGVRILKTDYNISNNKTVAVTFDTPGTYDMICSVPCGAGHGKMKAKLIVE</sequence>
<protein>
    <submittedName>
        <fullName evidence="4">Cytochrome C oxidase subunit II</fullName>
    </submittedName>
</protein>
<feature type="chain" id="PRO_5039648165" evidence="2">
    <location>
        <begin position="19"/>
        <end position="131"/>
    </location>
</feature>
<comment type="caution">
    <text evidence="4">The sequence shown here is derived from an EMBL/GenBank/DDBJ whole genome shotgun (WGS) entry which is preliminary data.</text>
</comment>
<dbReference type="AlphaFoldDB" id="A0A3A6PJW1"/>
<evidence type="ECO:0000313" key="5">
    <source>
        <dbReference type="Proteomes" id="UP000267798"/>
    </source>
</evidence>
<feature type="domain" description="EfeO-type cupredoxin-like" evidence="3">
    <location>
        <begin position="39"/>
        <end position="130"/>
    </location>
</feature>
<keyword evidence="2" id="KW-0732">Signal</keyword>
<keyword evidence="5" id="KW-1185">Reference proteome</keyword>
<dbReference type="OrthoDB" id="279535at2"/>
<dbReference type="Gene3D" id="2.60.40.420">
    <property type="entry name" value="Cupredoxins - blue copper proteins"/>
    <property type="match status" value="1"/>
</dbReference>
<feature type="region of interest" description="Disordered" evidence="1">
    <location>
        <begin position="25"/>
        <end position="46"/>
    </location>
</feature>
<name>A0A3A6PJW1_9BACL</name>
<dbReference type="Pfam" id="PF13473">
    <property type="entry name" value="Cupredoxin_1"/>
    <property type="match status" value="1"/>
</dbReference>
<dbReference type="PROSITE" id="PS51257">
    <property type="entry name" value="PROKAR_LIPOPROTEIN"/>
    <property type="match status" value="1"/>
</dbReference>
<evidence type="ECO:0000259" key="3">
    <source>
        <dbReference type="Pfam" id="PF13473"/>
    </source>
</evidence>
<feature type="signal peptide" evidence="2">
    <location>
        <begin position="1"/>
        <end position="18"/>
    </location>
</feature>